<dbReference type="EMBL" id="SNYN01000005">
    <property type="protein sequence ID" value="TDQ52984.1"/>
    <property type="molecule type" value="Genomic_DNA"/>
</dbReference>
<accession>A0A4R6UZS4</accession>
<organism evidence="1 2">
    <name type="scientific">Actinorugispora endophytica</name>
    <dbReference type="NCBI Taxonomy" id="1605990"/>
    <lineage>
        <taxon>Bacteria</taxon>
        <taxon>Bacillati</taxon>
        <taxon>Actinomycetota</taxon>
        <taxon>Actinomycetes</taxon>
        <taxon>Streptosporangiales</taxon>
        <taxon>Nocardiopsidaceae</taxon>
        <taxon>Actinorugispora</taxon>
    </lineage>
</organism>
<keyword evidence="2" id="KW-1185">Reference proteome</keyword>
<dbReference type="Proteomes" id="UP000295281">
    <property type="component" value="Unassembled WGS sequence"/>
</dbReference>
<dbReference type="RefSeq" id="WP_133741099.1">
    <property type="nucleotide sequence ID" value="NZ_SNYN01000005.1"/>
</dbReference>
<dbReference type="AlphaFoldDB" id="A0A4R6UZS4"/>
<comment type="caution">
    <text evidence="1">The sequence shown here is derived from an EMBL/GenBank/DDBJ whole genome shotgun (WGS) entry which is preliminary data.</text>
</comment>
<evidence type="ECO:0000313" key="2">
    <source>
        <dbReference type="Proteomes" id="UP000295281"/>
    </source>
</evidence>
<sequence length="69" mass="7882">MNRPDRWDTVDPLLFEGRVIQAALAVKAQCDATLPETIALLGERVEELRKVSPEKFTVSLDDYWRGIHT</sequence>
<gene>
    <name evidence="1" type="ORF">EV190_105101</name>
</gene>
<dbReference type="OrthoDB" id="4566307at2"/>
<protein>
    <submittedName>
        <fullName evidence="1">Uncharacterized protein</fullName>
    </submittedName>
</protein>
<evidence type="ECO:0000313" key="1">
    <source>
        <dbReference type="EMBL" id="TDQ52984.1"/>
    </source>
</evidence>
<proteinExistence type="predicted"/>
<name>A0A4R6UZS4_9ACTN</name>
<reference evidence="1 2" key="1">
    <citation type="submission" date="2019-03" db="EMBL/GenBank/DDBJ databases">
        <title>Genomic Encyclopedia of Type Strains, Phase IV (KMG-IV): sequencing the most valuable type-strain genomes for metagenomic binning, comparative biology and taxonomic classification.</title>
        <authorList>
            <person name="Goeker M."/>
        </authorList>
    </citation>
    <scope>NUCLEOTIDE SEQUENCE [LARGE SCALE GENOMIC DNA]</scope>
    <source>
        <strain evidence="1 2">DSM 46770</strain>
    </source>
</reference>